<sequence length="271" mass="31222">MIDSMINYFTKTPYLMRHAYHHLKSQWIWLVTPFIVSLLALLTTMVIFKMNGTEEIKQAQGYFKLTAATSFLYIWIAIFCSYKTFKSEYYTGKLFNLNPIFQNIVIALVLCLTMLISLICIIIATPVNIESSIYSTLFFAIMSVFFVVIVSTLLGLCSILNRKVDMVYYVVSCVMFFIVPILFIPNSNTTLLTHILMLNPMYYLIEGFAQSVVLGVLSLNNIPYHLYYLLFLALLCVFIYALYRVVAHKKYVLVNTQKNEDTPKDDSGQHT</sequence>
<gene>
    <name evidence="3" type="ORF">SAMEA2297795_02167</name>
    <name evidence="2" type="ORF">SAMEA2297796_01950</name>
</gene>
<protein>
    <submittedName>
        <fullName evidence="3">Sugar ABC transporter permease</fullName>
    </submittedName>
</protein>
<evidence type="ECO:0000313" key="4">
    <source>
        <dbReference type="Proteomes" id="UP000095412"/>
    </source>
</evidence>
<evidence type="ECO:0000256" key="1">
    <source>
        <dbReference type="SAM" id="Phobius"/>
    </source>
</evidence>
<feature type="transmembrane region" description="Helical" evidence="1">
    <location>
        <begin position="196"/>
        <end position="219"/>
    </location>
</feature>
<keyword evidence="1" id="KW-0812">Transmembrane</keyword>
<evidence type="ECO:0000313" key="2">
    <source>
        <dbReference type="EMBL" id="SCT20811.1"/>
    </source>
</evidence>
<dbReference type="AlphaFoldDB" id="A0A1D4Q0G0"/>
<evidence type="ECO:0000313" key="3">
    <source>
        <dbReference type="EMBL" id="SCT28698.1"/>
    </source>
</evidence>
<dbReference type="RefSeq" id="WP_069996129.1">
    <property type="nucleotide sequence ID" value="NZ_FMPG01000011.1"/>
</dbReference>
<proteinExistence type="predicted"/>
<name>A0A1D4Q0G0_9STAP</name>
<dbReference type="EMBL" id="FMPI01000015">
    <property type="protein sequence ID" value="SCT20811.1"/>
    <property type="molecule type" value="Genomic_DNA"/>
</dbReference>
<reference evidence="3 5" key="1">
    <citation type="submission" date="2016-09" db="EMBL/GenBank/DDBJ databases">
        <authorList>
            <consortium name="Pathogen Informatics"/>
        </authorList>
    </citation>
    <scope>NUCLEOTIDE SEQUENCE [LARGE SCALE GENOMIC DNA]</scope>
    <source>
        <strain evidence="3 5">82B</strain>
    </source>
</reference>
<feature type="transmembrane region" description="Helical" evidence="1">
    <location>
        <begin position="167"/>
        <end position="184"/>
    </location>
</feature>
<keyword evidence="1" id="KW-1133">Transmembrane helix</keyword>
<reference evidence="2 4" key="2">
    <citation type="submission" date="2016-09" db="EMBL/GenBank/DDBJ databases">
        <authorList>
            <consortium name="Pathogen Informatics"/>
            <person name="Sun Q."/>
            <person name="Inoue M."/>
        </authorList>
    </citation>
    <scope>NUCLEOTIDE SEQUENCE [LARGE SCALE GENOMIC DNA]</scope>
    <source>
        <strain evidence="2 4">82C</strain>
    </source>
</reference>
<dbReference type="EMBL" id="FMPG01000011">
    <property type="protein sequence ID" value="SCT28698.1"/>
    <property type="molecule type" value="Genomic_DNA"/>
</dbReference>
<feature type="transmembrane region" description="Helical" evidence="1">
    <location>
        <begin position="225"/>
        <end position="243"/>
    </location>
</feature>
<keyword evidence="4" id="KW-1185">Reference proteome</keyword>
<organism evidence="3 5">
    <name type="scientific">Staphylococcus caeli</name>
    <dbReference type="NCBI Taxonomy" id="2201815"/>
    <lineage>
        <taxon>Bacteria</taxon>
        <taxon>Bacillati</taxon>
        <taxon>Bacillota</taxon>
        <taxon>Bacilli</taxon>
        <taxon>Bacillales</taxon>
        <taxon>Staphylococcaceae</taxon>
        <taxon>Staphylococcus</taxon>
    </lineage>
</organism>
<feature type="transmembrane region" description="Helical" evidence="1">
    <location>
        <begin position="62"/>
        <end position="84"/>
    </location>
</feature>
<dbReference type="OrthoDB" id="2417273at2"/>
<keyword evidence="1" id="KW-0472">Membrane</keyword>
<dbReference type="Proteomes" id="UP000095412">
    <property type="component" value="Unassembled WGS sequence"/>
</dbReference>
<dbReference type="Proteomes" id="UP000095768">
    <property type="component" value="Unassembled WGS sequence"/>
</dbReference>
<evidence type="ECO:0000313" key="5">
    <source>
        <dbReference type="Proteomes" id="UP000095768"/>
    </source>
</evidence>
<feature type="transmembrane region" description="Helical" evidence="1">
    <location>
        <begin position="27"/>
        <end position="50"/>
    </location>
</feature>
<accession>A0A1D4Q0G0</accession>
<feature type="transmembrane region" description="Helical" evidence="1">
    <location>
        <begin position="104"/>
        <end position="125"/>
    </location>
</feature>
<feature type="transmembrane region" description="Helical" evidence="1">
    <location>
        <begin position="137"/>
        <end position="161"/>
    </location>
</feature>